<keyword evidence="2" id="KW-0472">Membrane</keyword>
<evidence type="ECO:0000256" key="1">
    <source>
        <dbReference type="SAM" id="MobiDB-lite"/>
    </source>
</evidence>
<dbReference type="EMBL" id="JAULSV010000007">
    <property type="protein sequence ID" value="KAK0639899.1"/>
    <property type="molecule type" value="Genomic_DNA"/>
</dbReference>
<evidence type="ECO:0000313" key="3">
    <source>
        <dbReference type="EMBL" id="KAK0639899.1"/>
    </source>
</evidence>
<evidence type="ECO:0008006" key="5">
    <source>
        <dbReference type="Google" id="ProtNLM"/>
    </source>
</evidence>
<feature type="compositionally biased region" description="Pro residues" evidence="1">
    <location>
        <begin position="505"/>
        <end position="515"/>
    </location>
</feature>
<feature type="region of interest" description="Disordered" evidence="1">
    <location>
        <begin position="499"/>
        <end position="525"/>
    </location>
</feature>
<dbReference type="Proteomes" id="UP001174936">
    <property type="component" value="Unassembled WGS sequence"/>
</dbReference>
<dbReference type="Pfam" id="PF11915">
    <property type="entry name" value="DUF3433"/>
    <property type="match status" value="2"/>
</dbReference>
<dbReference type="PANTHER" id="PTHR37544:SF3">
    <property type="entry name" value="SPRAY"/>
    <property type="match status" value="1"/>
</dbReference>
<dbReference type="AlphaFoldDB" id="A0AA39XTE8"/>
<feature type="transmembrane region" description="Helical" evidence="2">
    <location>
        <begin position="884"/>
        <end position="906"/>
    </location>
</feature>
<feature type="compositionally biased region" description="Basic and acidic residues" evidence="1">
    <location>
        <begin position="206"/>
        <end position="218"/>
    </location>
</feature>
<dbReference type="InterPro" id="IPR021840">
    <property type="entry name" value="DUF3433"/>
</dbReference>
<feature type="compositionally biased region" description="Low complexity" evidence="1">
    <location>
        <begin position="409"/>
        <end position="418"/>
    </location>
</feature>
<keyword evidence="2" id="KW-1133">Transmembrane helix</keyword>
<proteinExistence type="predicted"/>
<sequence length="1185" mass="131184">MDPQHLEVWEVQIRSRLANTLRNLFRPRDGSDSTLAMEFMMAGGSPSSLKPSVVLVCCSPDSQKQLKKILKTQKWLSEYEYHFLVIVDRIWELSGDDDEIGRGPSPSVEAWRVANASSLNGIAARSRFHNGSATTFTIGGVIMLNGVLYGLTAGHVFRRESHDSGFESESPEGGSTSDLDRGFDSCVDDTDDDDDGDSPFVSFAETTREHPSESHTEGGDPALPPTTTPGDNSDRQMIGRRALGTIGLGQPSLLGSLYQPSGMTEHHLDWALINLRDPYPSEWRRNVLSLPGSLMKTTIKVTVSDTELRDHDSRCEVWVNCSMSGLVRGRLLRTPTSLLLRGSLCEAWQVLVDTPLVPGDSGSWVIRDGGVCGHIIASREAAPFAYMLSMDAIMADMKTQLGDSADITLPGSESSSPLEPSPHFRDNNPERGAMEDRSLHSRFPIPLSKFSPSLPVQKRQRRLSQSTVLTVGELLPIGPSELSPRSDFYFTVDTTRLTHLDSAPPIDPESGPPTPSSNDSPALTRTPPLPSWTFFGDHSRNLFLPSSTHSRYGDEDSPYPSSLDSEDSWGTPLVLGRRASRIRKLLTRRKDSLVLRNSRGNWKPMPMRAWYLCTLLTISAGLDATMVAGLASGWAVEFPFENGHARIRIFRTLPFLVSLILSRFWDMMASEVARLDPFYHLTGIPLGQDWVTANHSVNLDYVTRNPLSRLIRSLADGHYVVAASSVANLLSTVVLPVLSTGIVSIHTDDNRHLPRPTAVVRLSLHPIYTISTVVVLVSMIACLVPVYIRTRVTVRSTGLFEDIQGIAGLAILTSRPDYRNEDWLQNWKHAFDDADLLPMAQLHRLVSLRSAFTLKHGRLVTKPIHDVGWGSISQSMRKTRVRRFLNILSADIETILLALLSVLGFVNPTHVSLALMVRLASVCAVFFIVFVVGLIPGGPAIDTTSLLALLIGAKFVWNQIDSDVRLVDPWIRLRQREAPARTLWRDFNRLPSLLVMLTATMDRRWAPFVTASVSSVMPAMLLAVAWFGALPRQWREYLGDKRCIWEAMAMISFLSLMTLIMTVYRLRNVLPRHPSSITSVLAYLHQSSITDETSGILSKDHTASLHLRLDRWRSYGLGWSEGSDGVVRCGVDCEPLIADYHFGENGPPADSDEPAIATWSNVEPGADSRLNLDTTLPPPVPFVLP</sequence>
<dbReference type="PANTHER" id="PTHR37544">
    <property type="entry name" value="SPRAY-RELATED"/>
    <property type="match status" value="1"/>
</dbReference>
<comment type="caution">
    <text evidence="3">The sequence shown here is derived from an EMBL/GenBank/DDBJ whole genome shotgun (WGS) entry which is preliminary data.</text>
</comment>
<keyword evidence="2" id="KW-0812">Transmembrane</keyword>
<feature type="compositionally biased region" description="Basic and acidic residues" evidence="1">
    <location>
        <begin position="422"/>
        <end position="434"/>
    </location>
</feature>
<feature type="transmembrane region" description="Helical" evidence="2">
    <location>
        <begin position="767"/>
        <end position="788"/>
    </location>
</feature>
<evidence type="ECO:0000256" key="2">
    <source>
        <dbReference type="SAM" id="Phobius"/>
    </source>
</evidence>
<feature type="transmembrane region" description="Helical" evidence="2">
    <location>
        <begin position="1005"/>
        <end position="1027"/>
    </location>
</feature>
<feature type="compositionally biased region" description="Acidic residues" evidence="1">
    <location>
        <begin position="186"/>
        <end position="197"/>
    </location>
</feature>
<feature type="transmembrane region" description="Helical" evidence="2">
    <location>
        <begin position="1047"/>
        <end position="1066"/>
    </location>
</feature>
<name>A0AA39XTE8_9PEZI</name>
<reference evidence="3" key="1">
    <citation type="submission" date="2023-06" db="EMBL/GenBank/DDBJ databases">
        <title>Genome-scale phylogeny and comparative genomics of the fungal order Sordariales.</title>
        <authorList>
            <consortium name="Lawrence Berkeley National Laboratory"/>
            <person name="Hensen N."/>
            <person name="Bonometti L."/>
            <person name="Westerberg I."/>
            <person name="Brannstrom I.O."/>
            <person name="Guillou S."/>
            <person name="Cros-Aarteil S."/>
            <person name="Calhoun S."/>
            <person name="Haridas S."/>
            <person name="Kuo A."/>
            <person name="Mondo S."/>
            <person name="Pangilinan J."/>
            <person name="Riley R."/>
            <person name="Labutti K."/>
            <person name="Andreopoulos B."/>
            <person name="Lipzen A."/>
            <person name="Chen C."/>
            <person name="Yanf M."/>
            <person name="Daum C."/>
            <person name="Ng V."/>
            <person name="Clum A."/>
            <person name="Steindorff A."/>
            <person name="Ohm R."/>
            <person name="Martin F."/>
            <person name="Silar P."/>
            <person name="Natvig D."/>
            <person name="Lalanne C."/>
            <person name="Gautier V."/>
            <person name="Ament-Velasquez S.L."/>
            <person name="Kruys A."/>
            <person name="Hutchinson M.I."/>
            <person name="Powell A.J."/>
            <person name="Barry K."/>
            <person name="Miller A.N."/>
            <person name="Grigoriev I.V."/>
            <person name="Debuchy R."/>
            <person name="Gladieux P."/>
            <person name="Thoren M.H."/>
            <person name="Johannesson H."/>
        </authorList>
    </citation>
    <scope>NUCLEOTIDE SEQUENCE</scope>
    <source>
        <strain evidence="3">SMH2532-1</strain>
    </source>
</reference>
<feature type="compositionally biased region" description="Low complexity" evidence="1">
    <location>
        <begin position="167"/>
        <end position="177"/>
    </location>
</feature>
<gene>
    <name evidence="3" type="ORF">B0T16DRAFT_249354</name>
</gene>
<accession>A0AA39XTE8</accession>
<organism evidence="3 4">
    <name type="scientific">Cercophora newfieldiana</name>
    <dbReference type="NCBI Taxonomy" id="92897"/>
    <lineage>
        <taxon>Eukaryota</taxon>
        <taxon>Fungi</taxon>
        <taxon>Dikarya</taxon>
        <taxon>Ascomycota</taxon>
        <taxon>Pezizomycotina</taxon>
        <taxon>Sordariomycetes</taxon>
        <taxon>Sordariomycetidae</taxon>
        <taxon>Sordariales</taxon>
        <taxon>Lasiosphaeriaceae</taxon>
        <taxon>Cercophora</taxon>
    </lineage>
</organism>
<evidence type="ECO:0000313" key="4">
    <source>
        <dbReference type="Proteomes" id="UP001174936"/>
    </source>
</evidence>
<keyword evidence="4" id="KW-1185">Reference proteome</keyword>
<protein>
    <recommendedName>
        <fullName evidence="5">Transmembrane protein</fullName>
    </recommendedName>
</protein>
<feature type="transmembrane region" description="Helical" evidence="2">
    <location>
        <begin position="912"/>
        <end position="935"/>
    </location>
</feature>
<feature type="region of interest" description="Disordered" evidence="1">
    <location>
        <begin position="404"/>
        <end position="434"/>
    </location>
</feature>
<feature type="region of interest" description="Disordered" evidence="1">
    <location>
        <begin position="162"/>
        <end position="236"/>
    </location>
</feature>